<organism evidence="3 4">
    <name type="scientific">Capsella rubella</name>
    <dbReference type="NCBI Taxonomy" id="81985"/>
    <lineage>
        <taxon>Eukaryota</taxon>
        <taxon>Viridiplantae</taxon>
        <taxon>Streptophyta</taxon>
        <taxon>Embryophyta</taxon>
        <taxon>Tracheophyta</taxon>
        <taxon>Spermatophyta</taxon>
        <taxon>Magnoliopsida</taxon>
        <taxon>eudicotyledons</taxon>
        <taxon>Gunneridae</taxon>
        <taxon>Pentapetalae</taxon>
        <taxon>rosids</taxon>
        <taxon>malvids</taxon>
        <taxon>Brassicales</taxon>
        <taxon>Brassicaceae</taxon>
        <taxon>Camelineae</taxon>
        <taxon>Capsella</taxon>
    </lineage>
</organism>
<accession>R0I8C3</accession>
<feature type="region of interest" description="Disordered" evidence="1">
    <location>
        <begin position="81"/>
        <end position="220"/>
    </location>
</feature>
<gene>
    <name evidence="3" type="ORF">CARUB_v10021879mg</name>
</gene>
<keyword evidence="2" id="KW-0472">Membrane</keyword>
<evidence type="ECO:0000256" key="2">
    <source>
        <dbReference type="SAM" id="Phobius"/>
    </source>
</evidence>
<name>R0I8C3_9BRAS</name>
<feature type="transmembrane region" description="Helical" evidence="2">
    <location>
        <begin position="44"/>
        <end position="68"/>
    </location>
</feature>
<keyword evidence="4" id="KW-1185">Reference proteome</keyword>
<dbReference type="PANTHER" id="PTHR37198">
    <property type="entry name" value="NUCLEOLIN"/>
    <property type="match status" value="1"/>
</dbReference>
<dbReference type="STRING" id="81985.R0I8C3"/>
<dbReference type="Proteomes" id="UP000029121">
    <property type="component" value="Unassembled WGS sequence"/>
</dbReference>
<dbReference type="AlphaFoldDB" id="R0I8C3"/>
<proteinExistence type="predicted"/>
<evidence type="ECO:0000256" key="1">
    <source>
        <dbReference type="SAM" id="MobiDB-lite"/>
    </source>
</evidence>
<evidence type="ECO:0000313" key="4">
    <source>
        <dbReference type="Proteomes" id="UP000029121"/>
    </source>
</evidence>
<dbReference type="PANTHER" id="PTHR37198:SF1">
    <property type="entry name" value="NUCLEOLIN"/>
    <property type="match status" value="1"/>
</dbReference>
<reference evidence="4" key="1">
    <citation type="journal article" date="2013" name="Nat. Genet.">
        <title>The Capsella rubella genome and the genomic consequences of rapid mating system evolution.</title>
        <authorList>
            <person name="Slotte T."/>
            <person name="Hazzouri K.M."/>
            <person name="Agren J.A."/>
            <person name="Koenig D."/>
            <person name="Maumus F."/>
            <person name="Guo Y.L."/>
            <person name="Steige K."/>
            <person name="Platts A.E."/>
            <person name="Escobar J.S."/>
            <person name="Newman L.K."/>
            <person name="Wang W."/>
            <person name="Mandakova T."/>
            <person name="Vello E."/>
            <person name="Smith L.M."/>
            <person name="Henz S.R."/>
            <person name="Steffen J."/>
            <person name="Takuno S."/>
            <person name="Brandvain Y."/>
            <person name="Coop G."/>
            <person name="Andolfatto P."/>
            <person name="Hu T.T."/>
            <person name="Blanchette M."/>
            <person name="Clark R.M."/>
            <person name="Quesneville H."/>
            <person name="Nordborg M."/>
            <person name="Gaut B.S."/>
            <person name="Lysak M.A."/>
            <person name="Jenkins J."/>
            <person name="Grimwood J."/>
            <person name="Chapman J."/>
            <person name="Prochnik S."/>
            <person name="Shu S."/>
            <person name="Rokhsar D."/>
            <person name="Schmutz J."/>
            <person name="Weigel D."/>
            <person name="Wright S.I."/>
        </authorList>
    </citation>
    <scope>NUCLEOTIDE SEQUENCE [LARGE SCALE GENOMIC DNA]</scope>
    <source>
        <strain evidence="4">cv. Monte Gargano</strain>
    </source>
</reference>
<keyword evidence="2" id="KW-1133">Transmembrane helix</keyword>
<evidence type="ECO:0000313" key="3">
    <source>
        <dbReference type="EMBL" id="EOA34355.1"/>
    </source>
</evidence>
<protein>
    <submittedName>
        <fullName evidence="3">Uncharacterized protein</fullName>
    </submittedName>
</protein>
<dbReference type="EMBL" id="KB870806">
    <property type="protein sequence ID" value="EOA34355.1"/>
    <property type="molecule type" value="Genomic_DNA"/>
</dbReference>
<sequence length="291" mass="32020">MSRTMEEYQSNESEENKGGWIWSKAVSVGKKVLTAGVVVSSAPLLVPSLVVASTIAFLSSVPFCLFLANYACTQKVMSSLLPPDTEETSGVDKDDESGFDEYSKIGHREDAAGVGEAALFRDSDEPVPIGVEEDKDMAKESTSLLEKIRDEGRNDRETSEKKDLQDDKKSGNDKSSEEVQDQPEKPEEPETGREGELGSTKTETSTGKDDEETSSNEVYSEDQIWEKMEALRKVVGYSVARSATYAEELQALYVFTGVVEPSRSSLNQLDTHDIAYVSLRLRFLMSAIGII</sequence>
<feature type="compositionally biased region" description="Basic and acidic residues" evidence="1">
    <location>
        <begin position="146"/>
        <end position="196"/>
    </location>
</feature>
<keyword evidence="2" id="KW-0812">Transmembrane</keyword>
<dbReference type="eggNOG" id="ENOG502S5I7">
    <property type="taxonomic scope" value="Eukaryota"/>
</dbReference>
<feature type="compositionally biased region" description="Acidic residues" evidence="1">
    <location>
        <begin position="84"/>
        <end position="99"/>
    </location>
</feature>
<feature type="compositionally biased region" description="Basic and acidic residues" evidence="1">
    <location>
        <begin position="101"/>
        <end position="111"/>
    </location>
</feature>